<dbReference type="VEuPathDB" id="FungiDB:HGUI_03141"/>
<dbReference type="Proteomes" id="UP000183365">
    <property type="component" value="Unassembled WGS sequence"/>
</dbReference>
<organism evidence="1 2">
    <name type="scientific">Hanseniaspora guilliermondii</name>
    <dbReference type="NCBI Taxonomy" id="56406"/>
    <lineage>
        <taxon>Eukaryota</taxon>
        <taxon>Fungi</taxon>
        <taxon>Dikarya</taxon>
        <taxon>Ascomycota</taxon>
        <taxon>Saccharomycotina</taxon>
        <taxon>Saccharomycetes</taxon>
        <taxon>Saccharomycodales</taxon>
        <taxon>Saccharomycodaceae</taxon>
        <taxon>Hanseniaspora</taxon>
    </lineage>
</organism>
<sequence length="815" mass="94461">MLIQNYNPDHYISRNLSTKDISTFKQLKSWFYPYMYNHDEIKRLNDSIIDLCPLRNEIQEFPTHTSSNLNTPQVNDFQKIKQKIDIDDSNNNYVFHIQTKETLMENIRIDSEYHSSQSFEDKRTLLYDHATSSFINNNCYSYLNTGISSFFNVDTYYHHWQLKDNVLVDPVNSQHIAFINNTKVMSLNTLTNEVVELCNFKHKIVNFDINRNFIVACGYRVMSSYPSEYNNLFFHKFDLSSENLNDQVFLTSPSGRKILYVPTDKERKHFVACFKDDDGLDKGIVFVHDRQSNVTYEFSMGLYMNNTARILNYPTPHDHYLLDADLNVLITNNDGCLYYLSFSKSFFEIIKIKLTIPNTTVSNESLNNIAMNDEVTDVVITTDSNVFMSFKIMDLVNNLQSMDVLMDSFMKLPTNIHFAPSGSFAMSAVFLQGSLRVIVSYQNGRVHVLDLDNQTKVNFVLPFRAFEESIRNVVVDSRNNIYICQNSGAVHVYSAEQLSAEFHGDMVSSHIQLNFPNTIHLHSLEKFRDVDKVMRQSIAPYVSISCDFYNLHAWVKDRNEVVHKEKTASNAHTLSSIFLDSIQHEPLTSGEAGDLLMSTRLNTKLRNEMYGQLFELERLVMLEQDNLYAGLLVENGVRIQKYFNCIAGLFPNTFKRIMAMYNGDLTRVLPFDKIMTRSYIPYRYNLDQHAMLSVLKRESFLFEEYEHQDCEIVYNTPRFPRDHVVSKKSKVECDKFDSLVMNSLKSTDVGNMDDETAEYEKYKECILNAFKNSDNQMDDHPNNKITGMAVRVVNNEEQLVVGTSKGIYTIPINDN</sequence>
<evidence type="ECO:0000313" key="1">
    <source>
        <dbReference type="EMBL" id="SGZ40941.1"/>
    </source>
</evidence>
<dbReference type="EMBL" id="FQNF01000070">
    <property type="protein sequence ID" value="SGZ40941.1"/>
    <property type="molecule type" value="Genomic_DNA"/>
</dbReference>
<dbReference type="AlphaFoldDB" id="A0A1L0CPP4"/>
<dbReference type="SUPFAM" id="SSF69322">
    <property type="entry name" value="Tricorn protease domain 2"/>
    <property type="match status" value="1"/>
</dbReference>
<accession>A0A1L0CPP4</accession>
<name>A0A1L0CPP4_9ASCO</name>
<protein>
    <submittedName>
        <fullName evidence="1">Uncharacterized protein</fullName>
    </submittedName>
</protein>
<dbReference type="OrthoDB" id="3972565at2759"/>
<proteinExistence type="predicted"/>
<gene>
    <name evidence="1" type="ORF">HGUI_03141</name>
</gene>
<keyword evidence="2" id="KW-1185">Reference proteome</keyword>
<evidence type="ECO:0000313" key="2">
    <source>
        <dbReference type="Proteomes" id="UP000183365"/>
    </source>
</evidence>
<reference evidence="2" key="1">
    <citation type="submission" date="2016-11" db="EMBL/GenBank/DDBJ databases">
        <authorList>
            <person name="Guldener U."/>
        </authorList>
    </citation>
    <scope>NUCLEOTIDE SEQUENCE [LARGE SCALE GENOMIC DNA]</scope>
</reference>